<proteinExistence type="predicted"/>
<reference evidence="1" key="1">
    <citation type="submission" date="2022-08" db="EMBL/GenBank/DDBJ databases">
        <title>Novel sulfate-reducing endosymbionts in the free-living metamonad Anaeramoeba.</title>
        <authorList>
            <person name="Jerlstrom-Hultqvist J."/>
            <person name="Cepicka I."/>
            <person name="Gallot-Lavallee L."/>
            <person name="Salas-Leiva D."/>
            <person name="Curtis B.A."/>
            <person name="Zahonova K."/>
            <person name="Pipaliya S."/>
            <person name="Dacks J."/>
            <person name="Roger A.J."/>
        </authorList>
    </citation>
    <scope>NUCLEOTIDE SEQUENCE</scope>
    <source>
        <strain evidence="1">Schooner1</strain>
    </source>
</reference>
<accession>A0ABQ8Y007</accession>
<protein>
    <submittedName>
        <fullName evidence="1">Uncharacterized protein</fullName>
    </submittedName>
</protein>
<sequence>MTKMYRMYIDLGDPSHDGHGISKKVLIEANQNVKTIREAYLKSCQETGFSFNHNNDFTGRNYSHKEKKKHYFCTEYQQYHLSKEQIIFLRENDFPYFDEFEDYDDEKEANELEVYVEEDNFISLLMWFIGLSCDDLVWNPCQNEIPTLNSGKLRVQFGYGLYD</sequence>
<name>A0ABQ8Y007_9EUKA</name>
<dbReference type="Proteomes" id="UP001150062">
    <property type="component" value="Unassembled WGS sequence"/>
</dbReference>
<evidence type="ECO:0000313" key="2">
    <source>
        <dbReference type="Proteomes" id="UP001150062"/>
    </source>
</evidence>
<keyword evidence="2" id="KW-1185">Reference proteome</keyword>
<gene>
    <name evidence="1" type="ORF">M0813_26493</name>
</gene>
<organism evidence="1 2">
    <name type="scientific">Anaeramoeba flamelloides</name>
    <dbReference type="NCBI Taxonomy" id="1746091"/>
    <lineage>
        <taxon>Eukaryota</taxon>
        <taxon>Metamonada</taxon>
        <taxon>Anaeramoebidae</taxon>
        <taxon>Anaeramoeba</taxon>
    </lineage>
</organism>
<evidence type="ECO:0000313" key="1">
    <source>
        <dbReference type="EMBL" id="KAJ6237915.1"/>
    </source>
</evidence>
<comment type="caution">
    <text evidence="1">The sequence shown here is derived from an EMBL/GenBank/DDBJ whole genome shotgun (WGS) entry which is preliminary data.</text>
</comment>
<dbReference type="EMBL" id="JAOAOG010000236">
    <property type="protein sequence ID" value="KAJ6237915.1"/>
    <property type="molecule type" value="Genomic_DNA"/>
</dbReference>